<dbReference type="NCBIfam" id="NF002674">
    <property type="entry name" value="PRK02399.1-2"/>
    <property type="match status" value="1"/>
</dbReference>
<evidence type="ECO:0000259" key="1">
    <source>
        <dbReference type="Pfam" id="PF06792"/>
    </source>
</evidence>
<evidence type="ECO:0000313" key="3">
    <source>
        <dbReference type="EMBL" id="NUB93447.1"/>
    </source>
</evidence>
<dbReference type="Proteomes" id="UP000728647">
    <property type="component" value="Unassembled WGS sequence"/>
</dbReference>
<accession>A0A8J8KHV2</accession>
<dbReference type="InterPro" id="IPR044122">
    <property type="entry name" value="UPF0261_N"/>
</dbReference>
<dbReference type="InterPro" id="IPR008322">
    <property type="entry name" value="UPF0261"/>
</dbReference>
<dbReference type="Pfam" id="PF06792">
    <property type="entry name" value="UPF0261"/>
    <property type="match status" value="1"/>
</dbReference>
<feature type="domain" description="UPF0261" evidence="1">
    <location>
        <begin position="3"/>
        <end position="182"/>
    </location>
</feature>
<protein>
    <submittedName>
        <fullName evidence="3">Tm-1-like ATP-binding domain-containing protein</fullName>
    </submittedName>
</protein>
<dbReference type="RefSeq" id="WP_174703110.1">
    <property type="nucleotide sequence ID" value="NZ_JABURA010000002.1"/>
</dbReference>
<dbReference type="Gene3D" id="3.40.50.12030">
    <property type="entry name" value="Uncharacterised protein family UPF0261, NC domain"/>
    <property type="match status" value="1"/>
</dbReference>
<feature type="domain" description="UPF0261" evidence="2">
    <location>
        <begin position="197"/>
        <end position="410"/>
    </location>
</feature>
<dbReference type="InterPro" id="IPR056778">
    <property type="entry name" value="UPF0261_C"/>
</dbReference>
<comment type="caution">
    <text evidence="3">The sequence shown here is derived from an EMBL/GenBank/DDBJ whole genome shotgun (WGS) entry which is preliminary data.</text>
</comment>
<dbReference type="AlphaFoldDB" id="A0A8J8KHV2"/>
<dbReference type="Pfam" id="PF23189">
    <property type="entry name" value="UPF0261_C"/>
    <property type="match status" value="1"/>
</dbReference>
<organism evidence="3 4">
    <name type="scientific">Haloterrigena gelatinilytica</name>
    <dbReference type="NCBI Taxonomy" id="2741724"/>
    <lineage>
        <taxon>Archaea</taxon>
        <taxon>Methanobacteriati</taxon>
        <taxon>Methanobacteriota</taxon>
        <taxon>Stenosarchaea group</taxon>
        <taxon>Halobacteria</taxon>
        <taxon>Halobacteriales</taxon>
        <taxon>Natrialbaceae</taxon>
        <taxon>Haloterrigena</taxon>
    </lineage>
</organism>
<dbReference type="Gene3D" id="3.40.50.12020">
    <property type="entry name" value="Uncharacterised protein family UPF0261, NN domain"/>
    <property type="match status" value="1"/>
</dbReference>
<keyword evidence="3" id="KW-0547">Nucleotide-binding</keyword>
<dbReference type="PIRSF" id="PIRSF033271">
    <property type="entry name" value="UCP033271"/>
    <property type="match status" value="1"/>
</dbReference>
<dbReference type="PANTHER" id="PTHR31862">
    <property type="entry name" value="UPF0261 DOMAIN PROTEIN (AFU_ORTHOLOGUE AFUA_1G10120)"/>
    <property type="match status" value="1"/>
</dbReference>
<sequence>MPSIAVIATLDTKGIEASSLADRIREAGMDVQLIDVGVMGEPMGGSPDVTNREVAAAAGEDLEEMREAARSEDLDRVHAMRLMSDGLRSVALDLYAEGDLHGAISIGGAQGMNISTPAMQALPTGVPTLVVSTIASGRNAFGPFVGTKDMTLMHSVSDIVESPLLDSILDNAAGAITGMVARATDRERPLGETDATIVAATMLGTTTPGVTVARELLEADGWEVVVFHPNGVGGMAMEDLVRQEYFDGVLDLTTVELREWVVDGKYASDETRLDAAGEVGVPQVVSVGGVDQIQCGPPETLSEEYSRRKTHQHNQNTVTVRANAAELRETARLMAEKLNRARGPVRVYLPERGVSAVDREGEALYDPDANRAMYDELEQAVDAGVELERVDAHINDPEFGERAARGLRELVRER</sequence>
<dbReference type="CDD" id="cd15488">
    <property type="entry name" value="Tm-1-like"/>
    <property type="match status" value="1"/>
</dbReference>
<proteinExistence type="predicted"/>
<dbReference type="InterPro" id="IPR051353">
    <property type="entry name" value="Tobamovirus_resist_UPF0261"/>
</dbReference>
<gene>
    <name evidence="3" type="ORF">HT576_20830</name>
</gene>
<name>A0A8J8KHV2_9EURY</name>
<keyword evidence="3" id="KW-0067">ATP-binding</keyword>
<dbReference type="GO" id="GO:0005524">
    <property type="term" value="F:ATP binding"/>
    <property type="evidence" value="ECO:0007669"/>
    <property type="project" value="UniProtKB-KW"/>
</dbReference>
<reference evidence="3" key="1">
    <citation type="submission" date="2020-06" db="EMBL/GenBank/DDBJ databases">
        <title>Haloterrigena sp. nov., an extremely halophilic archaeon isolated from a saline sediment.</title>
        <authorList>
            <person name="Liu B.-B."/>
        </authorList>
    </citation>
    <scope>NUCLEOTIDE SEQUENCE</scope>
    <source>
        <strain evidence="3">SYSU A121-1</strain>
    </source>
</reference>
<evidence type="ECO:0000313" key="4">
    <source>
        <dbReference type="Proteomes" id="UP000728647"/>
    </source>
</evidence>
<dbReference type="EMBL" id="JABURA010000002">
    <property type="protein sequence ID" value="NUB93447.1"/>
    <property type="molecule type" value="Genomic_DNA"/>
</dbReference>
<dbReference type="PANTHER" id="PTHR31862:SF1">
    <property type="entry name" value="UPF0261 DOMAIN PROTEIN (AFU_ORTHOLOGUE AFUA_1G10120)"/>
    <property type="match status" value="1"/>
</dbReference>
<evidence type="ECO:0000259" key="2">
    <source>
        <dbReference type="Pfam" id="PF23189"/>
    </source>
</evidence>